<dbReference type="GO" id="GO:0008270">
    <property type="term" value="F:zinc ion binding"/>
    <property type="evidence" value="ECO:0007669"/>
    <property type="project" value="UniProtKB-KW"/>
</dbReference>
<keyword evidence="5" id="KW-1185">Reference proteome</keyword>
<evidence type="ECO:0000313" key="4">
    <source>
        <dbReference type="EMBL" id="WVZ64136.1"/>
    </source>
</evidence>
<dbReference type="SUPFAM" id="SSF57756">
    <property type="entry name" value="Retrovirus zinc finger-like domains"/>
    <property type="match status" value="1"/>
</dbReference>
<name>A0AAQ3WJZ2_PASNO</name>
<dbReference type="InterPro" id="IPR036875">
    <property type="entry name" value="Znf_CCHC_sf"/>
</dbReference>
<reference evidence="4 5" key="1">
    <citation type="submission" date="2024-02" db="EMBL/GenBank/DDBJ databases">
        <title>High-quality chromosome-scale genome assembly of Pensacola bahiagrass (Paspalum notatum Flugge var. saurae).</title>
        <authorList>
            <person name="Vega J.M."/>
            <person name="Podio M."/>
            <person name="Orjuela J."/>
            <person name="Siena L.A."/>
            <person name="Pessino S.C."/>
            <person name="Combes M.C."/>
            <person name="Mariac C."/>
            <person name="Albertini E."/>
            <person name="Pupilli F."/>
            <person name="Ortiz J.P.A."/>
            <person name="Leblanc O."/>
        </authorList>
    </citation>
    <scope>NUCLEOTIDE SEQUENCE [LARGE SCALE GENOMIC DNA]</scope>
    <source>
        <strain evidence="4">R1</strain>
        <tissue evidence="4">Leaf</tissue>
    </source>
</reference>
<feature type="region of interest" description="Disordered" evidence="2">
    <location>
        <begin position="142"/>
        <end position="162"/>
    </location>
</feature>
<evidence type="ECO:0000256" key="1">
    <source>
        <dbReference type="PROSITE-ProRule" id="PRU00047"/>
    </source>
</evidence>
<accession>A0AAQ3WJZ2</accession>
<protein>
    <recommendedName>
        <fullName evidence="3">CCHC-type domain-containing protein</fullName>
    </recommendedName>
</protein>
<organism evidence="4 5">
    <name type="scientific">Paspalum notatum var. saurae</name>
    <dbReference type="NCBI Taxonomy" id="547442"/>
    <lineage>
        <taxon>Eukaryota</taxon>
        <taxon>Viridiplantae</taxon>
        <taxon>Streptophyta</taxon>
        <taxon>Embryophyta</taxon>
        <taxon>Tracheophyta</taxon>
        <taxon>Spermatophyta</taxon>
        <taxon>Magnoliopsida</taxon>
        <taxon>Liliopsida</taxon>
        <taxon>Poales</taxon>
        <taxon>Poaceae</taxon>
        <taxon>PACMAD clade</taxon>
        <taxon>Panicoideae</taxon>
        <taxon>Andropogonodae</taxon>
        <taxon>Paspaleae</taxon>
        <taxon>Paspalinae</taxon>
        <taxon>Paspalum</taxon>
    </lineage>
</organism>
<proteinExistence type="predicted"/>
<feature type="compositionally biased region" description="Basic residues" evidence="2">
    <location>
        <begin position="150"/>
        <end position="162"/>
    </location>
</feature>
<dbReference type="PROSITE" id="PS50158">
    <property type="entry name" value="ZF_CCHC"/>
    <property type="match status" value="1"/>
</dbReference>
<feature type="domain" description="CCHC-type" evidence="3">
    <location>
        <begin position="110"/>
        <end position="125"/>
    </location>
</feature>
<dbReference type="Pfam" id="PF00098">
    <property type="entry name" value="zf-CCHC"/>
    <property type="match status" value="1"/>
</dbReference>
<keyword evidence="1" id="KW-0479">Metal-binding</keyword>
<dbReference type="GO" id="GO:0003676">
    <property type="term" value="F:nucleic acid binding"/>
    <property type="evidence" value="ECO:0007669"/>
    <property type="project" value="InterPro"/>
</dbReference>
<feature type="region of interest" description="Disordered" evidence="2">
    <location>
        <begin position="29"/>
        <end position="57"/>
    </location>
</feature>
<keyword evidence="1" id="KW-0863">Zinc-finger</keyword>
<evidence type="ECO:0000259" key="3">
    <source>
        <dbReference type="PROSITE" id="PS50158"/>
    </source>
</evidence>
<dbReference type="SMART" id="SM00343">
    <property type="entry name" value="ZnF_C2HC"/>
    <property type="match status" value="1"/>
</dbReference>
<dbReference type="EMBL" id="CP144747">
    <property type="protein sequence ID" value="WVZ64136.1"/>
    <property type="molecule type" value="Genomic_DNA"/>
</dbReference>
<dbReference type="Gene3D" id="4.10.60.10">
    <property type="entry name" value="Zinc finger, CCHC-type"/>
    <property type="match status" value="1"/>
</dbReference>
<sequence>MKKESIVESSGYETLTTDELYSKLKASEVDAQAQSRMSRPTPKSLALMSGPSSDGAANANSSVGYALSLISAKEEDLEALDDDQLCLLSNKFQHLYCNRMSRRRGDKLQCYKCGKTDHFIADCPQWRAQEKYFASKSDHKYKGEYTSDKKKGKYKGDKKKRPYFSKREFLKQYQKHA</sequence>
<gene>
    <name evidence="4" type="ORF">U9M48_013700</name>
</gene>
<dbReference type="AlphaFoldDB" id="A0AAQ3WJZ2"/>
<evidence type="ECO:0000256" key="2">
    <source>
        <dbReference type="SAM" id="MobiDB-lite"/>
    </source>
</evidence>
<evidence type="ECO:0000313" key="5">
    <source>
        <dbReference type="Proteomes" id="UP001341281"/>
    </source>
</evidence>
<dbReference type="InterPro" id="IPR001878">
    <property type="entry name" value="Znf_CCHC"/>
</dbReference>
<dbReference type="Proteomes" id="UP001341281">
    <property type="component" value="Chromosome 03"/>
</dbReference>
<keyword evidence="1" id="KW-0862">Zinc</keyword>